<dbReference type="RefSeq" id="XP_022483100.1">
    <property type="nucleotide sequence ID" value="XM_022637023.1"/>
</dbReference>
<protein>
    <submittedName>
        <fullName evidence="1">Uncharacterized protein</fullName>
    </submittedName>
</protein>
<gene>
    <name evidence="1" type="ORF">PENARI_c039G02041</name>
</gene>
<evidence type="ECO:0000313" key="2">
    <source>
        <dbReference type="Proteomes" id="UP000177622"/>
    </source>
</evidence>
<dbReference type="GeneID" id="34581757"/>
<organism evidence="1 2">
    <name type="scientific">Penicillium arizonense</name>
    <dbReference type="NCBI Taxonomy" id="1835702"/>
    <lineage>
        <taxon>Eukaryota</taxon>
        <taxon>Fungi</taxon>
        <taxon>Dikarya</taxon>
        <taxon>Ascomycota</taxon>
        <taxon>Pezizomycotina</taxon>
        <taxon>Eurotiomycetes</taxon>
        <taxon>Eurotiomycetidae</taxon>
        <taxon>Eurotiales</taxon>
        <taxon>Aspergillaceae</taxon>
        <taxon>Penicillium</taxon>
    </lineage>
</organism>
<dbReference type="EMBL" id="LXJU01000039">
    <property type="protein sequence ID" value="OGE47642.1"/>
    <property type="molecule type" value="Genomic_DNA"/>
</dbReference>
<reference evidence="1 2" key="1">
    <citation type="journal article" date="2016" name="Sci. Rep.">
        <title>Penicillium arizonense, a new, genome sequenced fungal species, reveals a high chemical diversity in secreted metabolites.</title>
        <authorList>
            <person name="Grijseels S."/>
            <person name="Nielsen J.C."/>
            <person name="Randelovic M."/>
            <person name="Nielsen J."/>
            <person name="Nielsen K.F."/>
            <person name="Workman M."/>
            <person name="Frisvad J.C."/>
        </authorList>
    </citation>
    <scope>NUCLEOTIDE SEQUENCE [LARGE SCALE GENOMIC DNA]</scope>
    <source>
        <strain evidence="1 2">CBS 141311</strain>
    </source>
</reference>
<dbReference type="Proteomes" id="UP000177622">
    <property type="component" value="Unassembled WGS sequence"/>
</dbReference>
<sequence>MPYRARTYNLPSAGTGDTYFLTTAARNACENRIIANEPTTLDPPSRPHKD</sequence>
<comment type="caution">
    <text evidence="1">The sequence shown here is derived from an EMBL/GenBank/DDBJ whole genome shotgun (WGS) entry which is preliminary data.</text>
</comment>
<name>A0A1F5L385_PENAI</name>
<accession>A0A1F5L385</accession>
<proteinExistence type="predicted"/>
<evidence type="ECO:0000313" key="1">
    <source>
        <dbReference type="EMBL" id="OGE47642.1"/>
    </source>
</evidence>
<keyword evidence="2" id="KW-1185">Reference proteome</keyword>
<dbReference type="AlphaFoldDB" id="A0A1F5L385"/>